<dbReference type="GO" id="GO:0006511">
    <property type="term" value="P:ubiquitin-dependent protein catabolic process"/>
    <property type="evidence" value="ECO:0007669"/>
    <property type="project" value="TreeGrafter"/>
</dbReference>
<dbReference type="InterPro" id="IPR041807">
    <property type="entry name" value="Cue5/Don1_CUE"/>
</dbReference>
<feature type="compositionally biased region" description="Basic and acidic residues" evidence="1">
    <location>
        <begin position="387"/>
        <end position="406"/>
    </location>
</feature>
<reference evidence="3 4" key="1">
    <citation type="submission" date="2015-07" db="EMBL/GenBank/DDBJ databases">
        <title>The genome of the fungus Escovopsis weberi, a specialized disease agent of ant agriculture.</title>
        <authorList>
            <person name="de Man T.J."/>
            <person name="Stajich J.E."/>
            <person name="Kubicek C.P."/>
            <person name="Chenthamara K."/>
            <person name="Atanasova L."/>
            <person name="Druzhinina I.S."/>
            <person name="Birnbaum S."/>
            <person name="Barribeau S.M."/>
            <person name="Teiling C."/>
            <person name="Suen G."/>
            <person name="Currie C."/>
            <person name="Gerardo N.M."/>
        </authorList>
    </citation>
    <scope>NUCLEOTIDE SEQUENCE [LARGE SCALE GENOMIC DNA]</scope>
</reference>
<name>A0A0M8MZG7_ESCWE</name>
<feature type="compositionally biased region" description="Basic and acidic residues" evidence="1">
    <location>
        <begin position="314"/>
        <end position="324"/>
    </location>
</feature>
<dbReference type="CDD" id="cd14372">
    <property type="entry name" value="CUE_Cue5p_like"/>
    <property type="match status" value="1"/>
</dbReference>
<organism evidence="3 4">
    <name type="scientific">Escovopsis weberi</name>
    <dbReference type="NCBI Taxonomy" id="150374"/>
    <lineage>
        <taxon>Eukaryota</taxon>
        <taxon>Fungi</taxon>
        <taxon>Dikarya</taxon>
        <taxon>Ascomycota</taxon>
        <taxon>Pezizomycotina</taxon>
        <taxon>Sordariomycetes</taxon>
        <taxon>Hypocreomycetidae</taxon>
        <taxon>Hypocreales</taxon>
        <taxon>Hypocreaceae</taxon>
        <taxon>Escovopsis</taxon>
    </lineage>
</organism>
<keyword evidence="4" id="KW-1185">Reference proteome</keyword>
<feature type="compositionally biased region" description="Basic and acidic residues" evidence="1">
    <location>
        <begin position="194"/>
        <end position="207"/>
    </location>
</feature>
<evidence type="ECO:0000313" key="4">
    <source>
        <dbReference type="Proteomes" id="UP000053831"/>
    </source>
</evidence>
<dbReference type="PANTHER" id="PTHR16461:SF5">
    <property type="entry name" value="TOLL-INTERACTING PROTEIN"/>
    <property type="match status" value="1"/>
</dbReference>
<feature type="region of interest" description="Disordered" evidence="1">
    <location>
        <begin position="240"/>
        <end position="414"/>
    </location>
</feature>
<sequence length="414" mass="45685">MNLLASSGRELMRGMQNKPVPGAESPTTARPLEMDDDDVQESGVTATDRNAAPTDRSVSTADALPPKPPRPVTDAQKNMMMLKEAFPSVDDNVIKAVLSASRGHVESAFDALLEMTDPDAVKNEPEDNPPQQPPRPSRAQMSQMEADEIYARQLAEQYENVGSYEARTSNSGGSATGNGGSGERRSRVQPQYGAEERERSFMDDDLPQIKEGLRQGFLETQTRVNGWINTLKKKIEENFDENEDYHEQVESPRRGHALPKRRSQDYNRYDADPQVLGDDFAGLKLTVDGSPAFNNRPLGNTSIYRPPPSTSPRRSGEKRVGFKDEPEEINMYEHSPKATARDATPLAGGSSNSSNSRASKWQPLSTVDPTPISDNDPFSLGDSEDEREAKEKTKPESKQDDAERLKQSTADAMS</sequence>
<comment type="caution">
    <text evidence="3">The sequence shown here is derived from an EMBL/GenBank/DDBJ whole genome shotgun (WGS) entry which is preliminary data.</text>
</comment>
<dbReference type="OrthoDB" id="9942608at2759"/>
<dbReference type="Pfam" id="PF02845">
    <property type="entry name" value="CUE"/>
    <property type="match status" value="1"/>
</dbReference>
<dbReference type="GO" id="GO:0005737">
    <property type="term" value="C:cytoplasm"/>
    <property type="evidence" value="ECO:0007669"/>
    <property type="project" value="TreeGrafter"/>
</dbReference>
<feature type="compositionally biased region" description="Basic and acidic residues" evidence="1">
    <location>
        <begin position="262"/>
        <end position="271"/>
    </location>
</feature>
<feature type="domain" description="CUE" evidence="2">
    <location>
        <begin position="74"/>
        <end position="117"/>
    </location>
</feature>
<dbReference type="PANTHER" id="PTHR16461">
    <property type="entry name" value="TOLL-INTERACTING PROTEIN"/>
    <property type="match status" value="1"/>
</dbReference>
<dbReference type="InterPro" id="IPR003892">
    <property type="entry name" value="CUE"/>
</dbReference>
<dbReference type="InterPro" id="IPR009060">
    <property type="entry name" value="UBA-like_sf"/>
</dbReference>
<dbReference type="Proteomes" id="UP000053831">
    <property type="component" value="Unassembled WGS sequence"/>
</dbReference>
<gene>
    <name evidence="3" type="ORF">ESCO_001789</name>
</gene>
<accession>A0A0M8MZG7</accession>
<dbReference type="Gene3D" id="1.10.8.10">
    <property type="entry name" value="DNA helicase RuvA subunit, C-terminal domain"/>
    <property type="match status" value="1"/>
</dbReference>
<feature type="compositionally biased region" description="Low complexity" evidence="1">
    <location>
        <begin position="347"/>
        <end position="359"/>
    </location>
</feature>
<dbReference type="GO" id="GO:0043130">
    <property type="term" value="F:ubiquitin binding"/>
    <property type="evidence" value="ECO:0007669"/>
    <property type="project" value="InterPro"/>
</dbReference>
<dbReference type="STRING" id="150374.A0A0M8MZG7"/>
<dbReference type="PROSITE" id="PS51140">
    <property type="entry name" value="CUE"/>
    <property type="match status" value="1"/>
</dbReference>
<evidence type="ECO:0000256" key="1">
    <source>
        <dbReference type="SAM" id="MobiDB-lite"/>
    </source>
</evidence>
<dbReference type="SUPFAM" id="SSF46934">
    <property type="entry name" value="UBA-like"/>
    <property type="match status" value="1"/>
</dbReference>
<feature type="region of interest" description="Disordered" evidence="1">
    <location>
        <begin position="1"/>
        <end position="74"/>
    </location>
</feature>
<dbReference type="FunFam" id="1.10.8.10:FF:000064">
    <property type="entry name" value="Similar to CUE domain-containing protein"/>
    <property type="match status" value="1"/>
</dbReference>
<evidence type="ECO:0000313" key="3">
    <source>
        <dbReference type="EMBL" id="KOS22436.1"/>
    </source>
</evidence>
<protein>
    <submittedName>
        <fullName evidence="3">Ubiquitin-binding protein CUE5</fullName>
    </submittedName>
</protein>
<evidence type="ECO:0000259" key="2">
    <source>
        <dbReference type="PROSITE" id="PS51140"/>
    </source>
</evidence>
<dbReference type="GO" id="GO:0031624">
    <property type="term" value="F:ubiquitin conjugating enzyme binding"/>
    <property type="evidence" value="ECO:0007669"/>
    <property type="project" value="TreeGrafter"/>
</dbReference>
<proteinExistence type="predicted"/>
<dbReference type="AlphaFoldDB" id="A0A0M8MZG7"/>
<dbReference type="EMBL" id="LGSR01000006">
    <property type="protein sequence ID" value="KOS22436.1"/>
    <property type="molecule type" value="Genomic_DNA"/>
</dbReference>
<feature type="region of interest" description="Disordered" evidence="1">
    <location>
        <begin position="117"/>
        <end position="207"/>
    </location>
</feature>
<dbReference type="SMART" id="SM00546">
    <property type="entry name" value="CUE"/>
    <property type="match status" value="1"/>
</dbReference>